<name>A0ABT1WNB7_9LACT</name>
<keyword evidence="3" id="KW-1185">Reference proteome</keyword>
<keyword evidence="2" id="KW-0808">Transferase</keyword>
<dbReference type="EMBL" id="JANHNZ010000004">
    <property type="protein sequence ID" value="MCQ9209950.1"/>
    <property type="molecule type" value="Genomic_DNA"/>
</dbReference>
<evidence type="ECO:0000313" key="2">
    <source>
        <dbReference type="EMBL" id="MCQ9209950.1"/>
    </source>
</evidence>
<sequence>MISVVMATYNGQEFLKQQLDSIAGQSVSPDQVVIIDDGSTDATVALVSDYMKEHQLANWSITQNEANIGHYATFLKLLKEAKGDYIFFSDQDDVWHANKIEKMLASLQETDTQMVYCKSQYIDQNDQIIGQDPTSGLELEKSLNDLMKVWPSGYQIAVKKQVIDCIFDNQLETIKGMDFHDILVTFTSVLMGKVICLDQCLDQHRYHLLNATKTIESKSFNHSLQDRILDVNKYLGRYQAQLEIAQKIAPENLLAQKEIDSFILMTKLRKDLLTRFSFKTYKQLKQLLSYYNAKNTYIGDLIYSMRLNHFIAWGLNIKRNIMN</sequence>
<dbReference type="Pfam" id="PF00535">
    <property type="entry name" value="Glycos_transf_2"/>
    <property type="match status" value="1"/>
</dbReference>
<evidence type="ECO:0000259" key="1">
    <source>
        <dbReference type="Pfam" id="PF00535"/>
    </source>
</evidence>
<dbReference type="PANTHER" id="PTHR22916">
    <property type="entry name" value="GLYCOSYLTRANSFERASE"/>
    <property type="match status" value="1"/>
</dbReference>
<dbReference type="RefSeq" id="WP_256945066.1">
    <property type="nucleotide sequence ID" value="NZ_JANHNZ010000004.1"/>
</dbReference>
<protein>
    <submittedName>
        <fullName evidence="2">Glycosyltransferase</fullName>
        <ecNumber evidence="2">2.4.-.-</ecNumber>
    </submittedName>
</protein>
<gene>
    <name evidence="2" type="ORF">NPA36_05230</name>
</gene>
<dbReference type="InterPro" id="IPR001173">
    <property type="entry name" value="Glyco_trans_2-like"/>
</dbReference>
<reference evidence="2" key="1">
    <citation type="submission" date="2022-07" db="EMBL/GenBank/DDBJ databases">
        <authorList>
            <person name="Jung M.-Y."/>
            <person name="Lee M."/>
        </authorList>
    </citation>
    <scope>NUCLEOTIDE SEQUENCE</scope>
    <source>
        <strain evidence="2">S8</strain>
    </source>
</reference>
<dbReference type="PANTHER" id="PTHR22916:SF3">
    <property type="entry name" value="UDP-GLCNAC:BETAGAL BETA-1,3-N-ACETYLGLUCOSAMINYLTRANSFERASE-LIKE PROTEIN 1"/>
    <property type="match status" value="1"/>
</dbReference>
<comment type="caution">
    <text evidence="2">The sequence shown here is derived from an EMBL/GenBank/DDBJ whole genome shotgun (WGS) entry which is preliminary data.</text>
</comment>
<keyword evidence="2" id="KW-0328">Glycosyltransferase</keyword>
<reference evidence="2" key="3">
    <citation type="journal article" date="2023" name="Microbiol. Resour. Announc.">
        <title>Draft Genome Sequence of Granulicatella sp. Strain S8, Isolated from a Marine Fish, Seriola quinqueradiata.</title>
        <authorList>
            <person name="Lee M."/>
            <person name="Farooq A."/>
            <person name="Jeong J.B."/>
            <person name="Jung M.Y."/>
        </authorList>
    </citation>
    <scope>NUCLEOTIDE SEQUENCE</scope>
    <source>
        <strain evidence="2">S8</strain>
    </source>
</reference>
<organism evidence="2 3">
    <name type="scientific">Granulicatella seriolae</name>
    <dbReference type="NCBI Taxonomy" id="2967226"/>
    <lineage>
        <taxon>Bacteria</taxon>
        <taxon>Bacillati</taxon>
        <taxon>Bacillota</taxon>
        <taxon>Bacilli</taxon>
        <taxon>Lactobacillales</taxon>
        <taxon>Carnobacteriaceae</taxon>
        <taxon>Granulicatella</taxon>
    </lineage>
</organism>
<proteinExistence type="predicted"/>
<evidence type="ECO:0000313" key="3">
    <source>
        <dbReference type="Proteomes" id="UP001059480"/>
    </source>
</evidence>
<dbReference type="Gene3D" id="3.90.550.10">
    <property type="entry name" value="Spore Coat Polysaccharide Biosynthesis Protein SpsA, Chain A"/>
    <property type="match status" value="1"/>
</dbReference>
<dbReference type="SUPFAM" id="SSF53448">
    <property type="entry name" value="Nucleotide-diphospho-sugar transferases"/>
    <property type="match status" value="1"/>
</dbReference>
<dbReference type="EC" id="2.4.-.-" evidence="2"/>
<accession>A0ABT1WNB7</accession>
<dbReference type="GO" id="GO:0016757">
    <property type="term" value="F:glycosyltransferase activity"/>
    <property type="evidence" value="ECO:0007669"/>
    <property type="project" value="UniProtKB-KW"/>
</dbReference>
<dbReference type="Proteomes" id="UP001059480">
    <property type="component" value="Unassembled WGS sequence"/>
</dbReference>
<reference evidence="2" key="2">
    <citation type="journal article" date="2023" name="Curr. Microbiol.">
        <title>Granulicatella seriolae sp. nov., a Novel Facultative Anaerobe Isolated from Yellowtail Marine Fish.</title>
        <authorList>
            <person name="Lee M."/>
            <person name="Choi Y.J."/>
            <person name="Farooq A."/>
            <person name="Jeong J.B."/>
            <person name="Jung M.Y."/>
        </authorList>
    </citation>
    <scope>NUCLEOTIDE SEQUENCE</scope>
    <source>
        <strain evidence="2">S8</strain>
    </source>
</reference>
<feature type="domain" description="Glycosyltransferase 2-like" evidence="1">
    <location>
        <begin position="3"/>
        <end position="134"/>
    </location>
</feature>
<dbReference type="InterPro" id="IPR029044">
    <property type="entry name" value="Nucleotide-diphossugar_trans"/>
</dbReference>